<dbReference type="InterPro" id="IPR051055">
    <property type="entry name" value="PIF1_helicase"/>
</dbReference>
<gene>
    <name evidence="10" type="ORF">MNBD_CPR01-44</name>
</gene>
<evidence type="ECO:0000256" key="2">
    <source>
        <dbReference type="ARBA" id="ARBA00022763"/>
    </source>
</evidence>
<keyword evidence="6" id="KW-0238">DNA-binding</keyword>
<dbReference type="GO" id="GO:0000723">
    <property type="term" value="P:telomere maintenance"/>
    <property type="evidence" value="ECO:0007669"/>
    <property type="project" value="InterPro"/>
</dbReference>
<keyword evidence="1" id="KW-0547">Nucleotide-binding</keyword>
<accession>A0A3B0UV31</accession>
<dbReference type="SUPFAM" id="SSF52540">
    <property type="entry name" value="P-loop containing nucleoside triphosphate hydrolases"/>
    <property type="match status" value="2"/>
</dbReference>
<evidence type="ECO:0000256" key="8">
    <source>
        <dbReference type="ARBA" id="ARBA00023235"/>
    </source>
</evidence>
<name>A0A3B0UV31_9ZZZZ</name>
<evidence type="ECO:0000256" key="4">
    <source>
        <dbReference type="ARBA" id="ARBA00022806"/>
    </source>
</evidence>
<dbReference type="PANTHER" id="PTHR47642">
    <property type="entry name" value="ATP-DEPENDENT DNA HELICASE"/>
    <property type="match status" value="1"/>
</dbReference>
<keyword evidence="4 10" id="KW-0347">Helicase</keyword>
<dbReference type="CDD" id="cd18037">
    <property type="entry name" value="DEXSc_Pif1_like"/>
    <property type="match status" value="1"/>
</dbReference>
<evidence type="ECO:0000256" key="7">
    <source>
        <dbReference type="ARBA" id="ARBA00023204"/>
    </source>
</evidence>
<feature type="domain" description="AAA+ ATPase" evidence="9">
    <location>
        <begin position="12"/>
        <end position="314"/>
    </location>
</feature>
<dbReference type="InterPro" id="IPR029491">
    <property type="entry name" value="Helicase_HTH"/>
</dbReference>
<evidence type="ECO:0000256" key="3">
    <source>
        <dbReference type="ARBA" id="ARBA00022801"/>
    </source>
</evidence>
<dbReference type="GO" id="GO:0006281">
    <property type="term" value="P:DNA repair"/>
    <property type="evidence" value="ECO:0007669"/>
    <property type="project" value="InterPro"/>
</dbReference>
<keyword evidence="8" id="KW-0413">Isomerase</keyword>
<keyword evidence="7" id="KW-0234">DNA repair</keyword>
<dbReference type="InterPro" id="IPR003593">
    <property type="entry name" value="AAA+_ATPase"/>
</dbReference>
<reference evidence="10" key="1">
    <citation type="submission" date="2018-06" db="EMBL/GenBank/DDBJ databases">
        <authorList>
            <person name="Zhirakovskaya E."/>
        </authorList>
    </citation>
    <scope>NUCLEOTIDE SEQUENCE</scope>
</reference>
<keyword evidence="2" id="KW-0227">DNA damage</keyword>
<sequence length="570" mass="63121">MTQQQALDILKTGANVFLTGEPGSGKTYTVNKYVVWLREHGVEPAITASTGIAATHVRGMTIHSWSGIGVKQWLSEEDLDAIAQKEHVARRIKKTSVLIIDEISMLSSDTLAMVDAVCREVRHDAHVFGGMQVVLVGDFFQLPPITRSSWQNHQTQDLLFDNENNESVFAFSGDVWKRLNPLVCYLTEQHRQEDKAFEDILSAMRSGSVTSKHEALLEKRNVEPEGGTPVLFPHNKNVDRVNENELSKIEGTTRHFAMERVGPDVLTNALVRGCLSPETLSLKEGARVMFTKNNPFAGFVNGTLGTVVGFENGQPAVETYNNGTITVDQMEWAVEENGKVRAKIIQLPLRLAWAITVHKSQGMSLDAAHIDLSHAFEYGQGYVALSRVRSLSGLTISGFNRRALEVHPEVLEKDEVFREQSGMAISTFAEMPEKELSGLHARFLKAVGGSVKVLSEDEQHNAKTAREDPTKATLVLLREGKSIEEIAKARDRKPGTIITHLDKLRESGHISFSDVSHLARDIDTDIDTAFGAFKTLSTEKLSPVFSKLGGRVSYDTLRLARVLFLIKNGK</sequence>
<keyword evidence="3" id="KW-0378">Hydrolase</keyword>
<dbReference type="SMART" id="SM00382">
    <property type="entry name" value="AAA"/>
    <property type="match status" value="1"/>
</dbReference>
<dbReference type="EMBL" id="UOEV01000014">
    <property type="protein sequence ID" value="VAW32013.1"/>
    <property type="molecule type" value="Genomic_DNA"/>
</dbReference>
<protein>
    <submittedName>
        <fullName evidence="10">Helicase</fullName>
    </submittedName>
</protein>
<evidence type="ECO:0000256" key="1">
    <source>
        <dbReference type="ARBA" id="ARBA00022741"/>
    </source>
</evidence>
<evidence type="ECO:0000256" key="5">
    <source>
        <dbReference type="ARBA" id="ARBA00022840"/>
    </source>
</evidence>
<dbReference type="InterPro" id="IPR027417">
    <property type="entry name" value="P-loop_NTPase"/>
</dbReference>
<organism evidence="10">
    <name type="scientific">hydrothermal vent metagenome</name>
    <dbReference type="NCBI Taxonomy" id="652676"/>
    <lineage>
        <taxon>unclassified sequences</taxon>
        <taxon>metagenomes</taxon>
        <taxon>ecological metagenomes</taxon>
    </lineage>
</organism>
<keyword evidence="5" id="KW-0067">ATP-binding</keyword>
<evidence type="ECO:0000259" key="9">
    <source>
        <dbReference type="SMART" id="SM00382"/>
    </source>
</evidence>
<evidence type="ECO:0000313" key="10">
    <source>
        <dbReference type="EMBL" id="VAW32013.1"/>
    </source>
</evidence>
<dbReference type="Pfam" id="PF05970">
    <property type="entry name" value="PIF1"/>
    <property type="match status" value="1"/>
</dbReference>
<dbReference type="Pfam" id="PF14493">
    <property type="entry name" value="HTH_40"/>
    <property type="match status" value="1"/>
</dbReference>
<dbReference type="InterPro" id="IPR010285">
    <property type="entry name" value="DNA_helicase_pif1-like_DEAD"/>
</dbReference>
<dbReference type="InterPro" id="IPR049163">
    <property type="entry name" value="Pif1-like_2B_dom"/>
</dbReference>
<dbReference type="Gene3D" id="1.10.10.1390">
    <property type="entry name" value="ATP-dependent DNA helicase RecQ"/>
    <property type="match status" value="1"/>
</dbReference>
<dbReference type="PANTHER" id="PTHR47642:SF5">
    <property type="entry name" value="ATP-DEPENDENT DNA HELICASE"/>
    <property type="match status" value="1"/>
</dbReference>
<dbReference type="Pfam" id="PF21530">
    <property type="entry name" value="Pif1_2B_dom"/>
    <property type="match status" value="1"/>
</dbReference>
<evidence type="ECO:0000256" key="6">
    <source>
        <dbReference type="ARBA" id="ARBA00023125"/>
    </source>
</evidence>
<dbReference type="CDD" id="cd18809">
    <property type="entry name" value="SF1_C_RecD"/>
    <property type="match status" value="1"/>
</dbReference>
<dbReference type="Gene3D" id="3.40.50.300">
    <property type="entry name" value="P-loop containing nucleotide triphosphate hydrolases"/>
    <property type="match status" value="1"/>
</dbReference>
<proteinExistence type="predicted"/>
<dbReference type="Gene3D" id="2.30.30.940">
    <property type="match status" value="1"/>
</dbReference>
<dbReference type="AlphaFoldDB" id="A0A3B0UV31"/>
<dbReference type="GO" id="GO:0003678">
    <property type="term" value="F:DNA helicase activity"/>
    <property type="evidence" value="ECO:0007669"/>
    <property type="project" value="InterPro"/>
</dbReference>